<dbReference type="Gene3D" id="3.30.70.100">
    <property type="match status" value="1"/>
</dbReference>
<dbReference type="GeneID" id="90643968"/>
<dbReference type="RefSeq" id="XP_065458475.1">
    <property type="nucleotide sequence ID" value="XM_065602403.1"/>
</dbReference>
<keyword evidence="3" id="KW-1185">Reference proteome</keyword>
<dbReference type="EMBL" id="CP134185">
    <property type="protein sequence ID" value="WPA98867.1"/>
    <property type="molecule type" value="Genomic_DNA"/>
</dbReference>
<accession>A0ABZ0NH48</accession>
<protein>
    <submittedName>
        <fullName evidence="2">Uncharacterized protein</fullName>
    </submittedName>
</protein>
<proteinExistence type="predicted"/>
<organism evidence="2 3">
    <name type="scientific">Cercospora beticola</name>
    <name type="common">Sugarbeet leaf spot fungus</name>
    <dbReference type="NCBI Taxonomy" id="122368"/>
    <lineage>
        <taxon>Eukaryota</taxon>
        <taxon>Fungi</taxon>
        <taxon>Dikarya</taxon>
        <taxon>Ascomycota</taxon>
        <taxon>Pezizomycotina</taxon>
        <taxon>Dothideomycetes</taxon>
        <taxon>Dothideomycetidae</taxon>
        <taxon>Mycosphaerellales</taxon>
        <taxon>Mycosphaerellaceae</taxon>
        <taxon>Cercospora</taxon>
    </lineage>
</organism>
<evidence type="ECO:0000313" key="3">
    <source>
        <dbReference type="Proteomes" id="UP001302367"/>
    </source>
</evidence>
<gene>
    <name evidence="2" type="ORF">RHO25_003480</name>
</gene>
<dbReference type="PANTHER" id="PTHR40257">
    <property type="match status" value="1"/>
</dbReference>
<dbReference type="Proteomes" id="UP001302367">
    <property type="component" value="Chromosome 2"/>
</dbReference>
<reference evidence="2 3" key="1">
    <citation type="submission" date="2023-09" db="EMBL/GenBank/DDBJ databases">
        <title>Complete-Gapless Cercospora beticola genome.</title>
        <authorList>
            <person name="Wyatt N.A."/>
            <person name="Spanner R.E."/>
            <person name="Bolton M.D."/>
        </authorList>
    </citation>
    <scope>NUCLEOTIDE SEQUENCE [LARGE SCALE GENOMIC DNA]</scope>
    <source>
        <strain evidence="2">Cb09-40</strain>
    </source>
</reference>
<evidence type="ECO:0000256" key="1">
    <source>
        <dbReference type="SAM" id="MobiDB-lite"/>
    </source>
</evidence>
<evidence type="ECO:0000313" key="2">
    <source>
        <dbReference type="EMBL" id="WPA98867.1"/>
    </source>
</evidence>
<feature type="region of interest" description="Disordered" evidence="1">
    <location>
        <begin position="157"/>
        <end position="181"/>
    </location>
</feature>
<dbReference type="PANTHER" id="PTHR40257:SF1">
    <property type="entry name" value="DUF1330 DOMAIN-CONTAINING PROTEIN"/>
    <property type="match status" value="1"/>
</dbReference>
<sequence length="240" mass="26469">MDPPELSRNALYQDHSEIVRWDYLVVSESRLPTSVENATERVWSITTDVTDDQISALTTAKAGNADKVVPPLPAGWSPSDHSGLDAAIGPKDLELSLSLESYSLGSNADTTRPVILKDFIRDFGKAHPDEPVAMLNLLAYLPGQREKYRPYAETFQKSTGSKRGGQPLLQSLTGAGGTDWSTRREDEAAGSWRDVLLVGYPSIWHFGKMLDDEGYQEADRKYKVGVVQDNPILFTTKVGI</sequence>
<name>A0ABZ0NH48_CERBT</name>